<dbReference type="HOGENOM" id="CLU_006586_13_2_1"/>
<reference evidence="8" key="1">
    <citation type="submission" date="2007-03" db="EMBL/GenBank/DDBJ databases">
        <title>Annotation of Culex pipiens quinquefasciatus.</title>
        <authorList>
            <consortium name="The Broad Institute Genome Sequencing Platform"/>
            <person name="Atkinson P.W."/>
            <person name="Hemingway J."/>
            <person name="Christensen B.M."/>
            <person name="Higgs S."/>
            <person name="Kodira C."/>
            <person name="Hannick L."/>
            <person name="Megy K."/>
            <person name="O'Leary S."/>
            <person name="Pearson M."/>
            <person name="Haas B.J."/>
            <person name="Mauceli E."/>
            <person name="Wortman J.R."/>
            <person name="Lee N.H."/>
            <person name="Guigo R."/>
            <person name="Stanke M."/>
            <person name="Alvarado L."/>
            <person name="Amedeo P."/>
            <person name="Antoine C.H."/>
            <person name="Arensburger P."/>
            <person name="Bidwell S.L."/>
            <person name="Crawford M."/>
            <person name="Camaro F."/>
            <person name="Devon K."/>
            <person name="Engels R."/>
            <person name="Hammond M."/>
            <person name="Howarth C."/>
            <person name="Koehrsen M."/>
            <person name="Lawson D."/>
            <person name="Montgomery P."/>
            <person name="Nene V."/>
            <person name="Nusbaum C."/>
            <person name="Puiu D."/>
            <person name="Romero-Severson J."/>
            <person name="Severson D.W."/>
            <person name="Shumway M."/>
            <person name="Sisk P."/>
            <person name="Stolte C."/>
            <person name="Zeng Q."/>
            <person name="Eisenstadt E."/>
            <person name="Fraser-Liggett C."/>
            <person name="Strausberg R."/>
            <person name="Galagan J."/>
            <person name="Birren B."/>
            <person name="Collins F.H."/>
        </authorList>
    </citation>
    <scope>NUCLEOTIDE SEQUENCE [LARGE SCALE GENOMIC DNA]</scope>
    <source>
        <strain evidence="8">JHB</strain>
    </source>
</reference>
<dbReference type="AlphaFoldDB" id="B0XAN2"/>
<sequence>MARRQRSVVVVDAVSCPKIVTVDNESVCIWYCYKGIPYAEPPVGSLRFKPPVPLENFRGQLLDCSSERNVSLSNSYIPPDSVGSEDCLFLNVYTPVGSGKGSITAKLPVMVWIHGGAFCSGSGDSSIYNPEYLVQEGVVVVTINYRLGPLGFLYLPAVDIYGNMGLKDQRLALKWVRDNITSFGGDRDNVTLFGESAGGVSVHLHCLSDDPVKHFHKAICQSGVATSSLVFQKDPEVKARRLAQFIGCRGNTDQEILDFLHYISAEDIALKQKGALTEYEQTLDSLYPFKPVIEPANSEDPFITEQILNRLKTPGSLSIPMIIGVNSEEAGYKASSLLNNLERYKKEPGRFMPESLDVPEDFVASTAGKILKFYCAASEPSEEKTHQLTRIFSDNFYVMPALVALDSHKQYHPDLPLFFYQFAVEAELNKFRQLWKVPDDFRGACHADDICYLFSSSYFFTKAIKKGCVAERMRTVMCRMWTNFAKCGHPTPEGCGLGFTWEQYESKQGGCLQISHEDVKMVENPFKERLEFWKNLYGRYNESFLKPKLV</sequence>
<dbReference type="VEuPathDB" id="VectorBase:CQUJHB006248"/>
<name>B0XAN2_CULQU</name>
<dbReference type="Pfam" id="PF00135">
    <property type="entry name" value="COesterase"/>
    <property type="match status" value="1"/>
</dbReference>
<evidence type="ECO:0000256" key="4">
    <source>
        <dbReference type="ARBA" id="ARBA00023157"/>
    </source>
</evidence>
<dbReference type="EC" id="3.1.1.-" evidence="6"/>
<dbReference type="OMA" id="EMITHVQ"/>
<dbReference type="GO" id="GO:0052689">
    <property type="term" value="F:carboxylic ester hydrolase activity"/>
    <property type="evidence" value="ECO:0007669"/>
    <property type="project" value="UniProtKB-KW"/>
</dbReference>
<keyword evidence="3 6" id="KW-0378">Hydrolase</keyword>
<dbReference type="VEuPathDB" id="VectorBase:CPIJ016339"/>
<dbReference type="EMBL" id="DS232589">
    <property type="protein sequence ID" value="EDS43768.1"/>
    <property type="molecule type" value="Genomic_DNA"/>
</dbReference>
<dbReference type="InterPro" id="IPR019819">
    <property type="entry name" value="Carboxylesterase_B_CS"/>
</dbReference>
<dbReference type="ESTHER" id="culqu-b0xan2">
    <property type="family name" value="Carb_B_Arthropoda"/>
</dbReference>
<feature type="domain" description="Carboxylesterase type B" evidence="7">
    <location>
        <begin position="29"/>
        <end position="533"/>
    </location>
</feature>
<keyword evidence="5" id="KW-0325">Glycoprotein</keyword>
<proteinExistence type="inferred from homology"/>
<dbReference type="InterPro" id="IPR002018">
    <property type="entry name" value="CarbesteraseB"/>
</dbReference>
<dbReference type="eggNOG" id="KOG1516">
    <property type="taxonomic scope" value="Eukaryota"/>
</dbReference>
<dbReference type="KEGG" id="cqu:CpipJ_CPIJ016339"/>
<keyword evidence="2" id="KW-0719">Serine esterase</keyword>
<organism>
    <name type="scientific">Culex quinquefasciatus</name>
    <name type="common">Southern house mosquito</name>
    <name type="synonym">Culex pungens</name>
    <dbReference type="NCBI Taxonomy" id="7176"/>
    <lineage>
        <taxon>Eukaryota</taxon>
        <taxon>Metazoa</taxon>
        <taxon>Ecdysozoa</taxon>
        <taxon>Arthropoda</taxon>
        <taxon>Hexapoda</taxon>
        <taxon>Insecta</taxon>
        <taxon>Pterygota</taxon>
        <taxon>Neoptera</taxon>
        <taxon>Endopterygota</taxon>
        <taxon>Diptera</taxon>
        <taxon>Nematocera</taxon>
        <taxon>Culicoidea</taxon>
        <taxon>Culicidae</taxon>
        <taxon>Culicinae</taxon>
        <taxon>Culicini</taxon>
        <taxon>Culex</taxon>
        <taxon>Culex</taxon>
    </lineage>
</organism>
<dbReference type="SUPFAM" id="SSF53474">
    <property type="entry name" value="alpha/beta-Hydrolases"/>
    <property type="match status" value="1"/>
</dbReference>
<dbReference type="OrthoDB" id="19653at2759"/>
<evidence type="ECO:0000313" key="9">
    <source>
        <dbReference type="EnsemblMetazoa" id="CPIJ016339-PA"/>
    </source>
</evidence>
<reference evidence="9" key="2">
    <citation type="submission" date="2021-02" db="UniProtKB">
        <authorList>
            <consortium name="EnsemblMetazoa"/>
        </authorList>
    </citation>
    <scope>IDENTIFICATION</scope>
    <source>
        <strain evidence="9">JHB</strain>
    </source>
</reference>
<evidence type="ECO:0000259" key="7">
    <source>
        <dbReference type="Pfam" id="PF00135"/>
    </source>
</evidence>
<comment type="similarity">
    <text evidence="1 6">Belongs to the type-B carboxylesterase/lipase family.</text>
</comment>
<dbReference type="PROSITE" id="PS00122">
    <property type="entry name" value="CARBOXYLESTERASE_B_1"/>
    <property type="match status" value="1"/>
</dbReference>
<dbReference type="STRING" id="7176.B0XAN2"/>
<evidence type="ECO:0000313" key="8">
    <source>
        <dbReference type="EMBL" id="EDS43768.1"/>
    </source>
</evidence>
<dbReference type="InterPro" id="IPR019826">
    <property type="entry name" value="Carboxylesterase_B_AS"/>
</dbReference>
<dbReference type="PROSITE" id="PS00941">
    <property type="entry name" value="CARBOXYLESTERASE_B_2"/>
    <property type="match status" value="1"/>
</dbReference>
<dbReference type="Proteomes" id="UP000002320">
    <property type="component" value="Unassembled WGS sequence"/>
</dbReference>
<evidence type="ECO:0000313" key="10">
    <source>
        <dbReference type="Proteomes" id="UP000002320"/>
    </source>
</evidence>
<evidence type="ECO:0000256" key="1">
    <source>
        <dbReference type="ARBA" id="ARBA00005964"/>
    </source>
</evidence>
<evidence type="ECO:0000256" key="6">
    <source>
        <dbReference type="RuleBase" id="RU361235"/>
    </source>
</evidence>
<dbReference type="PANTHER" id="PTHR43142">
    <property type="entry name" value="CARBOXYLIC ESTER HYDROLASE"/>
    <property type="match status" value="1"/>
</dbReference>
<dbReference type="InParanoid" id="B0XAN2"/>
<dbReference type="InterPro" id="IPR029058">
    <property type="entry name" value="AB_hydrolase_fold"/>
</dbReference>
<dbReference type="Gene3D" id="3.40.50.1820">
    <property type="entry name" value="alpha/beta hydrolase"/>
    <property type="match status" value="1"/>
</dbReference>
<accession>B0XAN2</accession>
<evidence type="ECO:0000256" key="3">
    <source>
        <dbReference type="ARBA" id="ARBA00022801"/>
    </source>
</evidence>
<protein>
    <recommendedName>
        <fullName evidence="6">Carboxylic ester hydrolase</fullName>
        <ecNumber evidence="6">3.1.1.-</ecNumber>
    </recommendedName>
</protein>
<dbReference type="PANTHER" id="PTHR43142:SF1">
    <property type="entry name" value="CARBOXYLIC ESTER HYDROLASE"/>
    <property type="match status" value="1"/>
</dbReference>
<evidence type="ECO:0000256" key="2">
    <source>
        <dbReference type="ARBA" id="ARBA00022487"/>
    </source>
</evidence>
<dbReference type="EnsemblMetazoa" id="CPIJ016339-RA">
    <property type="protein sequence ID" value="CPIJ016339-PA"/>
    <property type="gene ID" value="CPIJ016339"/>
</dbReference>
<evidence type="ECO:0000256" key="5">
    <source>
        <dbReference type="ARBA" id="ARBA00023180"/>
    </source>
</evidence>
<gene>
    <name evidence="9" type="primary">6050034</name>
    <name evidence="8" type="ORF">CpipJ_CPIJ016339</name>
</gene>
<keyword evidence="10" id="KW-1185">Reference proteome</keyword>
<keyword evidence="4" id="KW-1015">Disulfide bond</keyword>